<dbReference type="Proteomes" id="UP000814033">
    <property type="component" value="Unassembled WGS sequence"/>
</dbReference>
<name>A0ACB8RJM0_9AGAM</name>
<reference evidence="1" key="2">
    <citation type="journal article" date="2022" name="New Phytol.">
        <title>Evolutionary transition to the ectomycorrhizal habit in the genomes of a hyperdiverse lineage of mushroom-forming fungi.</title>
        <authorList>
            <person name="Looney B."/>
            <person name="Miyauchi S."/>
            <person name="Morin E."/>
            <person name="Drula E."/>
            <person name="Courty P.E."/>
            <person name="Kohler A."/>
            <person name="Kuo A."/>
            <person name="LaButti K."/>
            <person name="Pangilinan J."/>
            <person name="Lipzen A."/>
            <person name="Riley R."/>
            <person name="Andreopoulos W."/>
            <person name="He G."/>
            <person name="Johnson J."/>
            <person name="Nolan M."/>
            <person name="Tritt A."/>
            <person name="Barry K.W."/>
            <person name="Grigoriev I.V."/>
            <person name="Nagy L.G."/>
            <person name="Hibbett D."/>
            <person name="Henrissat B."/>
            <person name="Matheny P.B."/>
            <person name="Labbe J."/>
            <person name="Martin F.M."/>
        </authorList>
    </citation>
    <scope>NUCLEOTIDE SEQUENCE</scope>
    <source>
        <strain evidence="1">FP105234-sp</strain>
    </source>
</reference>
<dbReference type="EMBL" id="MU276002">
    <property type="protein sequence ID" value="KAI0043846.1"/>
    <property type="molecule type" value="Genomic_DNA"/>
</dbReference>
<organism evidence="1 2">
    <name type="scientific">Auriscalpium vulgare</name>
    <dbReference type="NCBI Taxonomy" id="40419"/>
    <lineage>
        <taxon>Eukaryota</taxon>
        <taxon>Fungi</taxon>
        <taxon>Dikarya</taxon>
        <taxon>Basidiomycota</taxon>
        <taxon>Agaricomycotina</taxon>
        <taxon>Agaricomycetes</taxon>
        <taxon>Russulales</taxon>
        <taxon>Auriscalpiaceae</taxon>
        <taxon>Auriscalpium</taxon>
    </lineage>
</organism>
<evidence type="ECO:0000313" key="1">
    <source>
        <dbReference type="EMBL" id="KAI0043846.1"/>
    </source>
</evidence>
<comment type="caution">
    <text evidence="1">The sequence shown here is derived from an EMBL/GenBank/DDBJ whole genome shotgun (WGS) entry which is preliminary data.</text>
</comment>
<accession>A0ACB8RJM0</accession>
<protein>
    <submittedName>
        <fullName evidence="1">Uncharacterized protein</fullName>
    </submittedName>
</protein>
<gene>
    <name evidence="1" type="ORF">FA95DRAFT_1574837</name>
</gene>
<keyword evidence="2" id="KW-1185">Reference proteome</keyword>
<sequence length="664" mass="72696">MRSKRKSNSVSADARVGSRPPSPALTPAEKRARTIAKKKADAAARGTQQDGVSSRASATQGKADSEPPQGTRRGQAPHSEVQVRAPPRGKKGVEDHQSFEGALEHAERVDGSAERVDGSAAEGAATGPSGPVTVGGEEDDEGPQSPRPALLSRAGGRVEEGVRLEAMEVWVEGSDDDAATRRSKMHRKFNAGVPQWDGGEGASELSARARELEALADAADDFDFNSIPRRAEATTRPSAPRSTAPKDSAAAARKQRKGAGVVLPGIRRSKSPSAAASTQSEGRAEKRGRAAPTVWVLGDDEVGLWPTRSERAREGSARNATSAVHASSNWPSWTNLKRVSGTRMALGDQTPEVKEVIQTAAADEVPYTLCFENAYPDEERRVELLRDGLIRTAEKQNKKDIAARLEKDEYYVKMMVKIPEARVSNYRKKFKDGAVDTVQYMYRLEKIPEEKYVQRLQKMLDPAARLYVFPGKFDVSNYGIYMVDYMLGTDSDALHGVLAQIAKMEVNTTRPFCHPAIINLIHKVCFGPRAIPRFPRSYYVAIAKNKDKPELPRPMVALAATAIEAGLTSFTLAPEVASKVDFNGDVFGKVYEFHHRRLRHLKKKKPHAYSALMSELYELALKGRDRKLRKDADSDASSSGSESDTDDLIDVDEFERAFGQEATL</sequence>
<evidence type="ECO:0000313" key="2">
    <source>
        <dbReference type="Proteomes" id="UP000814033"/>
    </source>
</evidence>
<proteinExistence type="predicted"/>
<reference evidence="1" key="1">
    <citation type="submission" date="2021-02" db="EMBL/GenBank/DDBJ databases">
        <authorList>
            <consortium name="DOE Joint Genome Institute"/>
            <person name="Ahrendt S."/>
            <person name="Looney B.P."/>
            <person name="Miyauchi S."/>
            <person name="Morin E."/>
            <person name="Drula E."/>
            <person name="Courty P.E."/>
            <person name="Chicoki N."/>
            <person name="Fauchery L."/>
            <person name="Kohler A."/>
            <person name="Kuo A."/>
            <person name="Labutti K."/>
            <person name="Pangilinan J."/>
            <person name="Lipzen A."/>
            <person name="Riley R."/>
            <person name="Andreopoulos W."/>
            <person name="He G."/>
            <person name="Johnson J."/>
            <person name="Barry K.W."/>
            <person name="Grigoriev I.V."/>
            <person name="Nagy L."/>
            <person name="Hibbett D."/>
            <person name="Henrissat B."/>
            <person name="Matheny P.B."/>
            <person name="Labbe J."/>
            <person name="Martin F."/>
        </authorList>
    </citation>
    <scope>NUCLEOTIDE SEQUENCE</scope>
    <source>
        <strain evidence="1">FP105234-sp</strain>
    </source>
</reference>